<dbReference type="GeneID" id="54784123"/>
<keyword evidence="7" id="KW-1185">Reference proteome</keyword>
<dbReference type="EMBL" id="SWFT01000161">
    <property type="protein sequence ID" value="KAA8896959.1"/>
    <property type="molecule type" value="Genomic_DNA"/>
</dbReference>
<dbReference type="SUPFAM" id="SSF103657">
    <property type="entry name" value="BAR/IMD domain-like"/>
    <property type="match status" value="1"/>
</dbReference>
<evidence type="ECO:0000256" key="1">
    <source>
        <dbReference type="PROSITE-ProRule" id="PRU01077"/>
    </source>
</evidence>
<dbReference type="InterPro" id="IPR036388">
    <property type="entry name" value="WH-like_DNA-bd_sf"/>
</dbReference>
<gene>
    <name evidence="6" type="ORF">DIURU_005472</name>
</gene>
<dbReference type="GO" id="GO:0007264">
    <property type="term" value="P:small GTPase-mediated signal transduction"/>
    <property type="evidence" value="ECO:0007669"/>
    <property type="project" value="TreeGrafter"/>
</dbReference>
<protein>
    <recommendedName>
        <fullName evidence="8">Rho-GAP domain-containing protein</fullName>
    </recommendedName>
</protein>
<dbReference type="InterPro" id="IPR000591">
    <property type="entry name" value="DEP_dom"/>
</dbReference>
<dbReference type="Pfam" id="PF00610">
    <property type="entry name" value="DEP"/>
    <property type="match status" value="1"/>
</dbReference>
<dbReference type="AlphaFoldDB" id="A0A642UK41"/>
<dbReference type="OrthoDB" id="2155291at2759"/>
<dbReference type="PROSITE" id="PS51741">
    <property type="entry name" value="F_BAR"/>
    <property type="match status" value="1"/>
</dbReference>
<evidence type="ECO:0000259" key="5">
    <source>
        <dbReference type="PROSITE" id="PS51741"/>
    </source>
</evidence>
<dbReference type="PANTHER" id="PTHR23065">
    <property type="entry name" value="PROLINE-SERINE-THREONINE PHOSPHATASE INTERACTING PROTEIN 1"/>
    <property type="match status" value="1"/>
</dbReference>
<evidence type="ECO:0000259" key="3">
    <source>
        <dbReference type="PROSITE" id="PS50186"/>
    </source>
</evidence>
<evidence type="ECO:0000259" key="4">
    <source>
        <dbReference type="PROSITE" id="PS50238"/>
    </source>
</evidence>
<dbReference type="Gene3D" id="1.10.555.10">
    <property type="entry name" value="Rho GTPase activation protein"/>
    <property type="match status" value="1"/>
</dbReference>
<dbReference type="OMA" id="RKTWIYE"/>
<dbReference type="InterPro" id="IPR036390">
    <property type="entry name" value="WH_DNA-bd_sf"/>
</dbReference>
<evidence type="ECO:0000256" key="2">
    <source>
        <dbReference type="SAM" id="MobiDB-lite"/>
    </source>
</evidence>
<dbReference type="GO" id="GO:0005096">
    <property type="term" value="F:GTPase activator activity"/>
    <property type="evidence" value="ECO:0007669"/>
    <property type="project" value="TreeGrafter"/>
</dbReference>
<feature type="compositionally biased region" description="Basic and acidic residues" evidence="2">
    <location>
        <begin position="879"/>
        <end position="888"/>
    </location>
</feature>
<dbReference type="SMART" id="SM00049">
    <property type="entry name" value="DEP"/>
    <property type="match status" value="1"/>
</dbReference>
<dbReference type="VEuPathDB" id="FungiDB:DIURU_005472"/>
<proteinExistence type="predicted"/>
<dbReference type="CDD" id="cd04399">
    <property type="entry name" value="RhoGAP_fRGD2"/>
    <property type="match status" value="1"/>
</dbReference>
<comment type="caution">
    <text evidence="6">The sequence shown here is derived from an EMBL/GenBank/DDBJ whole genome shotgun (WGS) entry which is preliminary data.</text>
</comment>
<dbReference type="Pfam" id="PF00611">
    <property type="entry name" value="FCH"/>
    <property type="match status" value="1"/>
</dbReference>
<dbReference type="InterPro" id="IPR031160">
    <property type="entry name" value="F_BAR_dom"/>
</dbReference>
<dbReference type="InterPro" id="IPR027267">
    <property type="entry name" value="AH/BAR_dom_sf"/>
</dbReference>
<feature type="compositionally biased region" description="Basic and acidic residues" evidence="2">
    <location>
        <begin position="853"/>
        <end position="867"/>
    </location>
</feature>
<dbReference type="Gene3D" id="1.20.1270.60">
    <property type="entry name" value="Arfaptin homology (AH) domain/BAR domain"/>
    <property type="match status" value="2"/>
</dbReference>
<feature type="domain" description="DEP" evidence="3">
    <location>
        <begin position="217"/>
        <end position="296"/>
    </location>
</feature>
<dbReference type="InterPro" id="IPR000198">
    <property type="entry name" value="RhoGAP_dom"/>
</dbReference>
<dbReference type="InterPro" id="IPR008936">
    <property type="entry name" value="Rho_GTPase_activation_prot"/>
</dbReference>
<dbReference type="PROSITE" id="PS50186">
    <property type="entry name" value="DEP"/>
    <property type="match status" value="1"/>
</dbReference>
<dbReference type="GO" id="GO:0000935">
    <property type="term" value="C:division septum"/>
    <property type="evidence" value="ECO:0007669"/>
    <property type="project" value="TreeGrafter"/>
</dbReference>
<dbReference type="SMART" id="SM00055">
    <property type="entry name" value="FCH"/>
    <property type="match status" value="1"/>
</dbReference>
<dbReference type="RefSeq" id="XP_034009701.1">
    <property type="nucleotide sequence ID" value="XM_034158458.1"/>
</dbReference>
<sequence length="888" mass="101179">MSFADSFWTPEYDRGFKVLFEQLHDGCKENDDFVALFSQRMEAEMVYGTQLEDMESLRPGAKRMNNDDYVSTIKNAYQKVNENFVRQGHNHLQIATNIRVMVLEPFTNWCHEHRKRVEFSEQTLGEKYKAFRSQKQSVERLQKKYFNKCRMLEEFKSHYSEDELQEELKDLEFAAKQDVAPKDSGESAAPDDLQFRIYKFGNSEYDYVTIKGLLLDILSGVEVNDHKVPILGTYRHVSTGSAITQWLLDNIPDFNIAKAEKFGQDLINNGFIRLIGTMSTSKNFINSSQFYYQWKPVVFEITGAAIDKPSEQTGLSRDQSIRASQFTEYFEDMKQAMGVGSVDYTDRSQLARLMAEVKSYDANYFNQVCELDKVRCEFEELVMDHLTFMQKCELDRLKAVKKVTHDFMSAFSDKVEHMKHMCDELSVVEETMNPISDLKFLIENYGTGRFNPSVILYDNYYNSNINQTFGVDLAVKSRLDKKVVPILIQCLLSHLDKVYPEVANDEERINLWTKPINLSSVHKLRSELNPLQDPASVNDVLQKHHPIIITNVLKLYLMELPDSLIPHSNLELIHSLYQTYPVSDESKSDPRIVGVQNVLSDLPSCNLATLDAVITHLKRLVSIIGSKNPELSKKFQTTLLKEFSPLVLKPRDVGDTSGDKHVLALVNDLFTHKDDIFKELRRRTSQKPAGQIRPATTRIPSVPSVQSPSRDNSTKSRLESRLQQAVKPKRIVGEIPAPVVRKISSSKELKVDPSDVPSLPKPKKPASPVLSTSSDEEFADAQINQAAEEKASVLSGSPKRSSLERSSPKKEKKERKDKKDKDRTPTVVSSKPTRKDFSMEKPGQFRSLGRKGSVKDLASKFDSESSRSRSTSPVKSSKRGKEVIEVED</sequence>
<evidence type="ECO:0008006" key="8">
    <source>
        <dbReference type="Google" id="ProtNLM"/>
    </source>
</evidence>
<reference evidence="6 7" key="1">
    <citation type="submission" date="2019-07" db="EMBL/GenBank/DDBJ databases">
        <title>Genome assembly of two rare yeast pathogens: Diutina rugosa and Trichomonascus ciferrii.</title>
        <authorList>
            <person name="Mixao V."/>
            <person name="Saus E."/>
            <person name="Hansen A."/>
            <person name="Lass-Flor C."/>
            <person name="Gabaldon T."/>
        </authorList>
    </citation>
    <scope>NUCLEOTIDE SEQUENCE [LARGE SCALE GENOMIC DNA]</scope>
    <source>
        <strain evidence="6 7">CBS 613</strain>
    </source>
</reference>
<dbReference type="SUPFAM" id="SSF46785">
    <property type="entry name" value="Winged helix' DNA-binding domain"/>
    <property type="match status" value="1"/>
</dbReference>
<feature type="region of interest" description="Disordered" evidence="2">
    <location>
        <begin position="681"/>
        <end position="725"/>
    </location>
</feature>
<name>A0A642UK41_DIURU</name>
<organism evidence="6 7">
    <name type="scientific">Diutina rugosa</name>
    <name type="common">Yeast</name>
    <name type="synonym">Candida rugosa</name>
    <dbReference type="NCBI Taxonomy" id="5481"/>
    <lineage>
        <taxon>Eukaryota</taxon>
        <taxon>Fungi</taxon>
        <taxon>Dikarya</taxon>
        <taxon>Ascomycota</taxon>
        <taxon>Saccharomycotina</taxon>
        <taxon>Pichiomycetes</taxon>
        <taxon>Debaryomycetaceae</taxon>
        <taxon>Diutina</taxon>
    </lineage>
</organism>
<dbReference type="SUPFAM" id="SSF48350">
    <property type="entry name" value="GTPase activation domain, GAP"/>
    <property type="match status" value="1"/>
</dbReference>
<dbReference type="PANTHER" id="PTHR23065:SF17">
    <property type="entry name" value="RHO-GTPASE-ACTIVATING PROTEIN RGD2"/>
    <property type="match status" value="1"/>
</dbReference>
<dbReference type="PROSITE" id="PS50238">
    <property type="entry name" value="RHOGAP"/>
    <property type="match status" value="1"/>
</dbReference>
<feature type="domain" description="Rho-GAP" evidence="4">
    <location>
        <begin position="471"/>
        <end position="677"/>
    </location>
</feature>
<feature type="compositionally biased region" description="Basic and acidic residues" evidence="2">
    <location>
        <begin position="801"/>
        <end position="811"/>
    </location>
</feature>
<evidence type="ECO:0000313" key="7">
    <source>
        <dbReference type="Proteomes" id="UP000449547"/>
    </source>
</evidence>
<accession>A0A642UK41</accession>
<dbReference type="GO" id="GO:0005886">
    <property type="term" value="C:plasma membrane"/>
    <property type="evidence" value="ECO:0007669"/>
    <property type="project" value="TreeGrafter"/>
</dbReference>
<dbReference type="Pfam" id="PF00620">
    <property type="entry name" value="RhoGAP"/>
    <property type="match status" value="1"/>
</dbReference>
<feature type="domain" description="F-BAR" evidence="5">
    <location>
        <begin position="1"/>
        <end position="437"/>
    </location>
</feature>
<feature type="region of interest" description="Disordered" evidence="2">
    <location>
        <begin position="746"/>
        <end position="888"/>
    </location>
</feature>
<dbReference type="Gene3D" id="1.10.10.10">
    <property type="entry name" value="Winged helix-like DNA-binding domain superfamily/Winged helix DNA-binding domain"/>
    <property type="match status" value="1"/>
</dbReference>
<keyword evidence="1" id="KW-0175">Coiled coil</keyword>
<dbReference type="GO" id="GO:0007010">
    <property type="term" value="P:cytoskeleton organization"/>
    <property type="evidence" value="ECO:0007669"/>
    <property type="project" value="TreeGrafter"/>
</dbReference>
<dbReference type="GO" id="GO:0005737">
    <property type="term" value="C:cytoplasm"/>
    <property type="evidence" value="ECO:0007669"/>
    <property type="project" value="TreeGrafter"/>
</dbReference>
<dbReference type="InterPro" id="IPR001060">
    <property type="entry name" value="FCH_dom"/>
</dbReference>
<evidence type="ECO:0000313" key="6">
    <source>
        <dbReference type="EMBL" id="KAA8896959.1"/>
    </source>
</evidence>
<dbReference type="SMART" id="SM00324">
    <property type="entry name" value="RhoGAP"/>
    <property type="match status" value="1"/>
</dbReference>
<dbReference type="Proteomes" id="UP000449547">
    <property type="component" value="Unassembled WGS sequence"/>
</dbReference>